<keyword evidence="4" id="KW-0812">Transmembrane</keyword>
<dbReference type="AlphaFoldDB" id="A0A6M6JUJ0"/>
<evidence type="ECO:0000256" key="4">
    <source>
        <dbReference type="SAM" id="Phobius"/>
    </source>
</evidence>
<feature type="domain" description="Phospholipid/glycerol acyltransferase" evidence="5">
    <location>
        <begin position="56"/>
        <end position="174"/>
    </location>
</feature>
<sequence>MRPLTTWQKLRLTVTRRWDTSGFSYGFAIWALWPFTMFGTRIGWSGGEHIPRTGGALLAINHVSFADPIFNVAFTISHGRMPRFLAKSELWGVPVVRSVLGKGGHIPVYRSSARAGDAYREAIAAVQRGEIVAFYPEGTFTSDPEGWPMRSKNGIGRIALVTGAPVIPVANWGTQDVLPPGSNRPRLFFPRRRVSVVAGPPVDLSRWLGGPRTRTALDGVTAAIMSDVTGLVAGIRGELPPAQPYDPAAIASAPSGPPGPPAVEPVDERPAS</sequence>
<dbReference type="GO" id="GO:0003841">
    <property type="term" value="F:1-acylglycerol-3-phosphate O-acyltransferase activity"/>
    <property type="evidence" value="ECO:0007669"/>
    <property type="project" value="TreeGrafter"/>
</dbReference>
<evidence type="ECO:0000313" key="6">
    <source>
        <dbReference type="EMBL" id="QJY50139.1"/>
    </source>
</evidence>
<reference evidence="6 7" key="1">
    <citation type="submission" date="2020-05" db="EMBL/GenBank/DDBJ databases">
        <authorList>
            <person name="Mo P."/>
        </authorList>
    </citation>
    <scope>NUCLEOTIDE SEQUENCE [LARGE SCALE GENOMIC DNA]</scope>
    <source>
        <strain evidence="6 7">Gen01</strain>
    </source>
</reference>
<dbReference type="GO" id="GO:0005886">
    <property type="term" value="C:plasma membrane"/>
    <property type="evidence" value="ECO:0007669"/>
    <property type="project" value="TreeGrafter"/>
</dbReference>
<evidence type="ECO:0000256" key="2">
    <source>
        <dbReference type="ARBA" id="ARBA00023315"/>
    </source>
</evidence>
<evidence type="ECO:0000259" key="5">
    <source>
        <dbReference type="SMART" id="SM00563"/>
    </source>
</evidence>
<feature type="transmembrane region" description="Helical" evidence="4">
    <location>
        <begin position="21"/>
        <end position="44"/>
    </location>
</feature>
<evidence type="ECO:0000313" key="7">
    <source>
        <dbReference type="Proteomes" id="UP000505377"/>
    </source>
</evidence>
<dbReference type="PANTHER" id="PTHR10434">
    <property type="entry name" value="1-ACYL-SN-GLYCEROL-3-PHOSPHATE ACYLTRANSFERASE"/>
    <property type="match status" value="1"/>
</dbReference>
<organism evidence="6 7">
    <name type="scientific">Pseudonocardia broussonetiae</name>
    <dbReference type="NCBI Taxonomy" id="2736640"/>
    <lineage>
        <taxon>Bacteria</taxon>
        <taxon>Bacillati</taxon>
        <taxon>Actinomycetota</taxon>
        <taxon>Actinomycetes</taxon>
        <taxon>Pseudonocardiales</taxon>
        <taxon>Pseudonocardiaceae</taxon>
        <taxon>Pseudonocardia</taxon>
    </lineage>
</organism>
<keyword evidence="7" id="KW-1185">Reference proteome</keyword>
<keyword evidence="2 6" id="KW-0012">Acyltransferase</keyword>
<dbReference type="SMART" id="SM00563">
    <property type="entry name" value="PlsC"/>
    <property type="match status" value="1"/>
</dbReference>
<feature type="region of interest" description="Disordered" evidence="3">
    <location>
        <begin position="243"/>
        <end position="272"/>
    </location>
</feature>
<dbReference type="GO" id="GO:0006654">
    <property type="term" value="P:phosphatidic acid biosynthetic process"/>
    <property type="evidence" value="ECO:0007669"/>
    <property type="project" value="TreeGrafter"/>
</dbReference>
<dbReference type="PANTHER" id="PTHR10434:SF55">
    <property type="entry name" value="POSSIBLE ACYLTRANSFERASE"/>
    <property type="match status" value="1"/>
</dbReference>
<dbReference type="Pfam" id="PF01553">
    <property type="entry name" value="Acyltransferase"/>
    <property type="match status" value="1"/>
</dbReference>
<accession>A0A6M6JUJ0</accession>
<dbReference type="RefSeq" id="WP_172167306.1">
    <property type="nucleotide sequence ID" value="NZ_CP053564.1"/>
</dbReference>
<dbReference type="SUPFAM" id="SSF69593">
    <property type="entry name" value="Glycerol-3-phosphate (1)-acyltransferase"/>
    <property type="match status" value="1"/>
</dbReference>
<keyword evidence="4" id="KW-0472">Membrane</keyword>
<dbReference type="Proteomes" id="UP000505377">
    <property type="component" value="Chromosome"/>
</dbReference>
<dbReference type="InterPro" id="IPR002123">
    <property type="entry name" value="Plipid/glycerol_acylTrfase"/>
</dbReference>
<evidence type="ECO:0000256" key="1">
    <source>
        <dbReference type="ARBA" id="ARBA00022679"/>
    </source>
</evidence>
<dbReference type="CDD" id="cd07989">
    <property type="entry name" value="LPLAT_AGPAT-like"/>
    <property type="match status" value="1"/>
</dbReference>
<name>A0A6M6JUJ0_9PSEU</name>
<protein>
    <submittedName>
        <fullName evidence="6">1-acyl-sn-glycerol-3-phosphate acyltransferase</fullName>
    </submittedName>
</protein>
<evidence type="ECO:0000256" key="3">
    <source>
        <dbReference type="SAM" id="MobiDB-lite"/>
    </source>
</evidence>
<dbReference type="EMBL" id="CP053564">
    <property type="protein sequence ID" value="QJY50139.1"/>
    <property type="molecule type" value="Genomic_DNA"/>
</dbReference>
<keyword evidence="1 6" id="KW-0808">Transferase</keyword>
<keyword evidence="4" id="KW-1133">Transmembrane helix</keyword>
<dbReference type="KEGG" id="pbro:HOP40_33890"/>
<proteinExistence type="predicted"/>
<gene>
    <name evidence="6" type="ORF">HOP40_33890</name>
</gene>